<evidence type="ECO:0000256" key="7">
    <source>
        <dbReference type="ARBA" id="ARBA00023284"/>
    </source>
</evidence>
<dbReference type="GO" id="GO:0005788">
    <property type="term" value="C:endoplasmic reticulum lumen"/>
    <property type="evidence" value="ECO:0007669"/>
    <property type="project" value="UniProtKB-SubCell"/>
</dbReference>
<keyword evidence="8" id="KW-0732">Signal</keyword>
<dbReference type="EMBL" id="JABFTP020000021">
    <property type="protein sequence ID" value="KAL3268011.1"/>
    <property type="molecule type" value="Genomic_DNA"/>
</dbReference>
<keyword evidence="5" id="KW-0256">Endoplasmic reticulum</keyword>
<dbReference type="InterPro" id="IPR036249">
    <property type="entry name" value="Thioredoxin-like_sf"/>
</dbReference>
<keyword evidence="11" id="KW-1185">Reference proteome</keyword>
<dbReference type="Proteomes" id="UP001516400">
    <property type="component" value="Unassembled WGS sequence"/>
</dbReference>
<feature type="domain" description="Thioredoxin" evidence="9">
    <location>
        <begin position="340"/>
        <end position="461"/>
    </location>
</feature>
<dbReference type="Pfam" id="PF13848">
    <property type="entry name" value="Thioredoxin_6"/>
    <property type="match status" value="1"/>
</dbReference>
<evidence type="ECO:0000256" key="5">
    <source>
        <dbReference type="ARBA" id="ARBA00022824"/>
    </source>
</evidence>
<comment type="caution">
    <text evidence="10">The sequence shown here is derived from an EMBL/GenBank/DDBJ whole genome shotgun (WGS) entry which is preliminary data.</text>
</comment>
<evidence type="ECO:0000259" key="9">
    <source>
        <dbReference type="PROSITE" id="PS51352"/>
    </source>
</evidence>
<dbReference type="EC" id="5.3.4.1" evidence="4"/>
<name>A0ABD2MNQ1_9CUCU</name>
<dbReference type="PROSITE" id="PS51352">
    <property type="entry name" value="THIOREDOXIN_2"/>
    <property type="match status" value="2"/>
</dbReference>
<keyword evidence="6" id="KW-0413">Isomerase</keyword>
<evidence type="ECO:0000256" key="3">
    <source>
        <dbReference type="ARBA" id="ARBA00006347"/>
    </source>
</evidence>
<accession>A0ABD2MNQ1</accession>
<comment type="catalytic activity">
    <reaction evidence="1">
        <text>Catalyzes the rearrangement of -S-S- bonds in proteins.</text>
        <dbReference type="EC" id="5.3.4.1"/>
    </reaction>
</comment>
<dbReference type="Pfam" id="PF00085">
    <property type="entry name" value="Thioredoxin"/>
    <property type="match status" value="2"/>
</dbReference>
<dbReference type="CDD" id="cd02961">
    <property type="entry name" value="PDI_a_family"/>
    <property type="match status" value="1"/>
</dbReference>
<dbReference type="PANTHER" id="PTHR18929">
    <property type="entry name" value="PROTEIN DISULFIDE ISOMERASE"/>
    <property type="match status" value="1"/>
</dbReference>
<evidence type="ECO:0000256" key="2">
    <source>
        <dbReference type="ARBA" id="ARBA00004319"/>
    </source>
</evidence>
<protein>
    <recommendedName>
        <fullName evidence="4">protein disulfide-isomerase</fullName>
        <ecNumber evidence="4">5.3.4.1</ecNumber>
    </recommendedName>
</protein>
<evidence type="ECO:0000313" key="10">
    <source>
        <dbReference type="EMBL" id="KAL3268011.1"/>
    </source>
</evidence>
<comment type="subcellular location">
    <subcellularLocation>
        <location evidence="2">Endoplasmic reticulum lumen</location>
    </subcellularLocation>
</comment>
<evidence type="ECO:0000313" key="11">
    <source>
        <dbReference type="Proteomes" id="UP001516400"/>
    </source>
</evidence>
<evidence type="ECO:0000256" key="4">
    <source>
        <dbReference type="ARBA" id="ARBA00012723"/>
    </source>
</evidence>
<reference evidence="10 11" key="1">
    <citation type="journal article" date="2021" name="BMC Biol.">
        <title>Horizontally acquired antibacterial genes associated with adaptive radiation of ladybird beetles.</title>
        <authorList>
            <person name="Li H.S."/>
            <person name="Tang X.F."/>
            <person name="Huang Y.H."/>
            <person name="Xu Z.Y."/>
            <person name="Chen M.L."/>
            <person name="Du X.Y."/>
            <person name="Qiu B.Y."/>
            <person name="Chen P.T."/>
            <person name="Zhang W."/>
            <person name="Slipinski A."/>
            <person name="Escalona H.E."/>
            <person name="Waterhouse R.M."/>
            <person name="Zwick A."/>
            <person name="Pang H."/>
        </authorList>
    </citation>
    <scope>NUCLEOTIDE SEQUENCE [LARGE SCALE GENOMIC DNA]</scope>
    <source>
        <strain evidence="10">SYSU2018</strain>
    </source>
</reference>
<sequence length="480" mass="56279">MQKLVVSVALFFQILIVKAAITELNDENFQTEIEKYEVVLVIFHAPWCGQCKKLMSIISQIDDNLQKNIPPVDIVTVDCEYEAKVICKKYMINRFPMLRSFRNGKEYGKFEGSRDVKNIVNFVRWETAPPARKLENFENLEEILQTENRVCLVASFQKQNELESTFLELAEKLRQKMCFLYINADVNSLRLYQNPILRNKFEKTFVEYDNLNNISSLEHFISSNYHGLVGVRTLTNTDDFKLPLVTAYFKIDYDINPKSTNYWRNRILKVASKYKDNFNFAISSKEDFFSELQNFNVPPQSTPVILVKLESNEKFILKEYFSVEKFDSFLHDVLHKKLNPYLKSQKPPQKQDSDVVVAVGSTFYDLVIRNSNDTMVKVYVDSCVHCKQIAPIYKEIAKMFRDEKITFIKVNYMKNDVPVAYEPVAYPTIYWSTRENRMNPIRYEGNRNIEDFIKFIAKHASIELKDYDRAGNSKVIKTEL</sequence>
<dbReference type="SUPFAM" id="SSF52833">
    <property type="entry name" value="Thioredoxin-like"/>
    <property type="match status" value="4"/>
</dbReference>
<feature type="domain" description="Thioredoxin" evidence="9">
    <location>
        <begin position="13"/>
        <end position="128"/>
    </location>
</feature>
<evidence type="ECO:0000256" key="1">
    <source>
        <dbReference type="ARBA" id="ARBA00001182"/>
    </source>
</evidence>
<dbReference type="Gene3D" id="3.40.30.10">
    <property type="entry name" value="Glutaredoxin"/>
    <property type="match status" value="4"/>
</dbReference>
<dbReference type="GO" id="GO:0003756">
    <property type="term" value="F:protein disulfide isomerase activity"/>
    <property type="evidence" value="ECO:0007669"/>
    <property type="project" value="UniProtKB-EC"/>
</dbReference>
<feature type="chain" id="PRO_5044799822" description="protein disulfide-isomerase" evidence="8">
    <location>
        <begin position="20"/>
        <end position="480"/>
    </location>
</feature>
<keyword evidence="7" id="KW-0676">Redox-active center</keyword>
<organism evidence="10 11">
    <name type="scientific">Cryptolaemus montrouzieri</name>
    <dbReference type="NCBI Taxonomy" id="559131"/>
    <lineage>
        <taxon>Eukaryota</taxon>
        <taxon>Metazoa</taxon>
        <taxon>Ecdysozoa</taxon>
        <taxon>Arthropoda</taxon>
        <taxon>Hexapoda</taxon>
        <taxon>Insecta</taxon>
        <taxon>Pterygota</taxon>
        <taxon>Neoptera</taxon>
        <taxon>Endopterygota</taxon>
        <taxon>Coleoptera</taxon>
        <taxon>Polyphaga</taxon>
        <taxon>Cucujiformia</taxon>
        <taxon>Coccinelloidea</taxon>
        <taxon>Coccinellidae</taxon>
        <taxon>Scymninae</taxon>
        <taxon>Scymnini</taxon>
        <taxon>Cryptolaemus</taxon>
    </lineage>
</organism>
<evidence type="ECO:0000256" key="8">
    <source>
        <dbReference type="SAM" id="SignalP"/>
    </source>
</evidence>
<proteinExistence type="inferred from homology"/>
<dbReference type="FunFam" id="3.40.30.10:FF:000054">
    <property type="entry name" value="Disulfide-isomerase A3"/>
    <property type="match status" value="1"/>
</dbReference>
<feature type="signal peptide" evidence="8">
    <location>
        <begin position="1"/>
        <end position="19"/>
    </location>
</feature>
<dbReference type="AlphaFoldDB" id="A0ABD2MNQ1"/>
<gene>
    <name evidence="10" type="ORF">HHI36_007144</name>
</gene>
<evidence type="ECO:0000256" key="6">
    <source>
        <dbReference type="ARBA" id="ARBA00023235"/>
    </source>
</evidence>
<dbReference type="InterPro" id="IPR013766">
    <property type="entry name" value="Thioredoxin_domain"/>
</dbReference>
<comment type="similarity">
    <text evidence="3">Belongs to the protein disulfide isomerase family.</text>
</comment>
<dbReference type="PANTHER" id="PTHR18929:SF132">
    <property type="entry name" value="PROTEIN DISULFIDE-ISOMERASE A3"/>
    <property type="match status" value="1"/>
</dbReference>